<accession>A0A068NTD3</accession>
<sequence>MANGECFICSWHGEFDHDPGRVEAGLGELLVRCPELADAMIESTGRPSLAQRLRHFWNRVQERFMSLGFPTRRA</sequence>
<dbReference type="EMBL" id="CP007139">
    <property type="protein sequence ID" value="AIE86813.1"/>
    <property type="molecule type" value="Genomic_DNA"/>
</dbReference>
<proteinExistence type="predicted"/>
<gene>
    <name evidence="1" type="ORF">OP10G_3445</name>
</gene>
<evidence type="ECO:0000313" key="2">
    <source>
        <dbReference type="Proteomes" id="UP000027982"/>
    </source>
</evidence>
<dbReference type="HOGENOM" id="CLU_2682363_0_0_0"/>
<dbReference type="AlphaFoldDB" id="A0A068NTD3"/>
<keyword evidence="2" id="KW-1185">Reference proteome</keyword>
<name>A0A068NTD3_FIMGI</name>
<reference evidence="1 2" key="1">
    <citation type="journal article" date="2014" name="PLoS ONE">
        <title>The first complete genome sequence of the class fimbriimonadia in the phylum armatimonadetes.</title>
        <authorList>
            <person name="Hu Z.Y."/>
            <person name="Wang Y.Z."/>
            <person name="Im W.T."/>
            <person name="Wang S.Y."/>
            <person name="Zhao G.P."/>
            <person name="Zheng H.J."/>
            <person name="Quan Z.X."/>
        </authorList>
    </citation>
    <scope>NUCLEOTIDE SEQUENCE [LARGE SCALE GENOMIC DNA]</scope>
    <source>
        <strain evidence="1">Gsoil 348</strain>
    </source>
</reference>
<dbReference type="KEGG" id="fgi:OP10G_3445"/>
<evidence type="ECO:0000313" key="1">
    <source>
        <dbReference type="EMBL" id="AIE86813.1"/>
    </source>
</evidence>
<dbReference type="Proteomes" id="UP000027982">
    <property type="component" value="Chromosome"/>
</dbReference>
<organism evidence="1 2">
    <name type="scientific">Fimbriimonas ginsengisoli Gsoil 348</name>
    <dbReference type="NCBI Taxonomy" id="661478"/>
    <lineage>
        <taxon>Bacteria</taxon>
        <taxon>Bacillati</taxon>
        <taxon>Armatimonadota</taxon>
        <taxon>Fimbriimonadia</taxon>
        <taxon>Fimbriimonadales</taxon>
        <taxon>Fimbriimonadaceae</taxon>
        <taxon>Fimbriimonas</taxon>
    </lineage>
</organism>
<dbReference type="STRING" id="661478.OP10G_3445"/>
<protein>
    <submittedName>
        <fullName evidence="1">Uncharacterized protein</fullName>
    </submittedName>
</protein>